<dbReference type="InterPro" id="IPR031570">
    <property type="entry name" value="NBEA/BDCP_DUF4704"/>
</dbReference>
<dbReference type="InterPro" id="IPR036322">
    <property type="entry name" value="WD40_repeat_dom_sf"/>
</dbReference>
<accession>A0A672Z309</accession>
<dbReference type="Pfam" id="PF15787">
    <property type="entry name" value="DUF4704"/>
    <property type="match status" value="1"/>
</dbReference>
<dbReference type="PANTHER" id="PTHR13743">
    <property type="entry name" value="BEIGE/BEACH-RELATED"/>
    <property type="match status" value="1"/>
</dbReference>
<reference evidence="10" key="2">
    <citation type="submission" date="2025-08" db="UniProtKB">
        <authorList>
            <consortium name="Ensembl"/>
        </authorList>
    </citation>
    <scope>IDENTIFICATION</scope>
</reference>
<sequence>YVSTESLQDSKQIPELLTLRLVHLLGAVISGGKKNGLLCITPDSVEDLFSVLRVWCCRALPEPKDTGLPRLTLQCLTTMIHLLHSSSPAERQVEIRTILESYFQLLNWNRPLSNEQQDRESWEDSLISLQNQMLSKSTAVPEILQCPDRPVLQAIFLNNNCFEHIIRLIQNSKVRPLITVNALGVLTAIMSNSPSAKEVFKERIGYSQLFDVLKSQGQPTKRLLQELMNMAVEGEHAHAHHLGISNDQPLLLLLQWLPDLSRQRDLQLLVAQWLAAVCGGSLSCRTVAVEAGMVGALLQVLSQPQNLDRQCADSLLGLLQDLGSLCLRPEELKGLLRLLRVDQDNGAVVGRVHPYCTRMIRVLSAMAAREGQDSALQYFDLSPPMAGIMVPTIQRWPGSGFAFHAWLCLNMEFPSCHADLSNRKSYPGSGPRRKQLYSFFTASGTGLEAFFTMEGVLVVAVCTKKDYMAVALPEYPLADSCWHSVAIVHIPGRRPFGQNLVTIYVDGEQRKTAQLRFPSFSEPFTSCCIGSAGHRTTTTTTSPNLPTFTSPNPPAEFAFPVHAPSLIRSQSFPATFARGDSPVHTIPAGLQDTEWGTPTSLDGLLGTAFICHEALQPTHTRALHTAGRLSSVVMDPIPARENINLYLCLFILQAFKSQICQDLSPNHQYDGRLTGHRVVNWDIKVGYKFYFHDAQLFSLLLLVFVLYTLTKTEGRLERNSIAAFLLLVKNLIRHHPVNQESLLHCHGPSIIGAMLSEVSALMMDMNVLIACQLLLEQVFTEGNSPLLQQLYQYLLFDFRIWTKSHFAVCLAHVQYLSSVINKGKQRMKRKYGVQYILDTIRTYYRSSLFISFANQVVRALDVLYELLRSTPREQVQAVLLEWGVEQLYSLLLNPSFGDDARERVFRVLYKILKSERVSERNKQRIKLKDFGYLGLVCFLEELPVTMTTVRCLYEQVLQTPEEELCNLLTNIVFSVLWTGSGAEGTEDVVWRERGQVFSVLTKLGSSCQLVRPPDDIKRSLLEMMLESSLSDLRDAQGVFLPFCPSLVRLLRLLQDFLFAEGTDNHTLWSEKVHLNRTLLDFLTHKFFPSPCILDVKEVMCEMAHVKLHTLLQTVLCLSWEEVCFLLGQLGAPLWPEGVMNSTNCGNAETFSQLVPIVRTLLDQHADPVALQSLLPNLPITNGSTTFAQDLKTYCHTLEWQGFYLQQVQPTMEQYELDTFGRSHDIMSNFWNSCFDDLMSTAFRRDKDRSDSKTKFQEMILDPYMKRVKSENNRYLSCQKQNSSQQGVVLQHWEALYRLLTSERGGWANRIQPVVQWKLSNAETYSKMRLKLVPNYNFDPHSEASALRDNMGIPRSSEPLPLAVAKKAKVSDMEDDQLGEEDLVFLDNKVEGEDESQKEKLVLSEDCELITIVAVVPGRLEVTTHHLYFYDGSSEKEETEEGIGFDFKRPLSQLREVHLRRYNLRRSALELFFIDQAHYFINFRKKVRNKVYSRILGLRPPNLFYFGSRSPQELLKASGLTQKWVCREISNFEYLMQLNTIAGRTYNDLSQYPVFPWVLCDYTSDVLDLENPAIFRDLSKPIGVVNPRHAQNVREKYESFEDPTGTIDKFHYGTHYSNAAGVMHYMIRMEPFTTLHIQLQSGRFDCADRQFHAVAAAWQARMESPADVKELIPEFFYFPEFLENMNGFDLGHLQISQDPVTDVLLPRWATSREDFIRKHRKALECEHVSSHLHEWIDLIFGYKQRGEEAVNALNVFYYCTYEGAVDLDAISNETERKALEGIISNFGQTPCQLLKEPHPPRMSAENAARRQSRLDTVPPNIFEQLSKLRSFVEVVSDGLPLVQAVVPKNQNRSFIIQGSDILVTVSSNGLIGTHSWLPYDKNIANYFTFTKDPTMNNPKMQRFLSGPFSPGVELSNQVLVVSNDGRLLFSGGHWDCSLRVTQLGKGKLVGRICRHIDVVTCLALDLCGIYLISGSRDTSCIVWQVLQQGGFSSGLSPRPVQVLCGHDQEVTCVAISTELDMAVSGSKDGTVIVHTVRRGQFLRTLHPPSDSCVPAHISELQVGMEGHIVVQTSLEERSTRKGKYSVYVYSVNGCLLSSFSMEEQMTALHLVSEYIILGTMQGSLHIRDLYSLEAAVPPLALKVPIRSVSITKECSHILVGLEDGKLIVVGAGKPEEVRNMTSSDCEM</sequence>
<dbReference type="Gene3D" id="2.130.10.10">
    <property type="entry name" value="YVTN repeat-like/Quinoprotein amine dehydrogenase"/>
    <property type="match status" value="1"/>
</dbReference>
<dbReference type="SUPFAM" id="SSF48371">
    <property type="entry name" value="ARM repeat"/>
    <property type="match status" value="1"/>
</dbReference>
<comment type="subcellular location">
    <subcellularLocation>
        <location evidence="1">Endoplasmic reticulum</location>
    </subcellularLocation>
</comment>
<dbReference type="InterPro" id="IPR016024">
    <property type="entry name" value="ARM-type_fold"/>
</dbReference>
<dbReference type="GO" id="GO:0030099">
    <property type="term" value="P:myeloid cell differentiation"/>
    <property type="evidence" value="ECO:0007669"/>
    <property type="project" value="UniProtKB-ARBA"/>
</dbReference>
<dbReference type="Pfam" id="PF20425">
    <property type="entry name" value="Neurobeachin"/>
    <property type="match status" value="1"/>
</dbReference>
<evidence type="ECO:0000256" key="7">
    <source>
        <dbReference type="PROSITE-ProRule" id="PRU00221"/>
    </source>
</evidence>
<dbReference type="PROSITE" id="PS50082">
    <property type="entry name" value="WD_REPEATS_2"/>
    <property type="match status" value="1"/>
</dbReference>
<evidence type="ECO:0000256" key="5">
    <source>
        <dbReference type="ARBA" id="ARBA00022824"/>
    </source>
</evidence>
<reference evidence="10" key="1">
    <citation type="submission" date="2019-06" db="EMBL/GenBank/DDBJ databases">
        <authorList>
            <consortium name="Wellcome Sanger Institute Data Sharing"/>
        </authorList>
    </citation>
    <scope>NUCLEOTIDE SEQUENCE [LARGE SCALE GENOMIC DNA]</scope>
</reference>
<dbReference type="InterPro" id="IPR023362">
    <property type="entry name" value="PH-BEACH_dom"/>
</dbReference>
<protein>
    <recommendedName>
        <fullName evidence="6">Neurobeachin-like protein 2</fullName>
    </recommendedName>
</protein>
<dbReference type="Gene3D" id="2.30.29.30">
    <property type="entry name" value="Pleckstrin-homology domain (PH domain)/Phosphotyrosine-binding domain (PTB)"/>
    <property type="match status" value="1"/>
</dbReference>
<dbReference type="GO" id="GO:0016020">
    <property type="term" value="C:membrane"/>
    <property type="evidence" value="ECO:0007669"/>
    <property type="project" value="TreeGrafter"/>
</dbReference>
<dbReference type="GO" id="GO:0005783">
    <property type="term" value="C:endoplasmic reticulum"/>
    <property type="evidence" value="ECO:0007669"/>
    <property type="project" value="UniProtKB-SubCell"/>
</dbReference>
<dbReference type="GO" id="GO:0019901">
    <property type="term" value="F:protein kinase binding"/>
    <property type="evidence" value="ECO:0007669"/>
    <property type="project" value="TreeGrafter"/>
</dbReference>
<dbReference type="FunFam" id="1.10.1540.10:FF:000001">
    <property type="entry name" value="neurobeachin isoform X1"/>
    <property type="match status" value="1"/>
</dbReference>
<keyword evidence="11" id="KW-1185">Reference proteome</keyword>
<feature type="repeat" description="WD" evidence="7">
    <location>
        <begin position="2002"/>
        <end position="2043"/>
    </location>
</feature>
<proteinExistence type="inferred from homology"/>
<dbReference type="PANTHER" id="PTHR13743:SF111">
    <property type="entry name" value="NEUROBEACHIN-LIKE PROTEIN 2"/>
    <property type="match status" value="1"/>
</dbReference>
<evidence type="ECO:0000313" key="10">
    <source>
        <dbReference type="Ensembl" id="ENSSORP00005011606.1"/>
    </source>
</evidence>
<dbReference type="InterPro" id="IPR013320">
    <property type="entry name" value="ConA-like_dom_sf"/>
</dbReference>
<dbReference type="SUPFAM" id="SSF50978">
    <property type="entry name" value="WD40 repeat-like"/>
    <property type="match status" value="1"/>
</dbReference>
<dbReference type="SMART" id="SM00320">
    <property type="entry name" value="WD40"/>
    <property type="match status" value="3"/>
</dbReference>
<dbReference type="InterPro" id="IPR036372">
    <property type="entry name" value="BEACH_dom_sf"/>
</dbReference>
<dbReference type="InterPro" id="IPR050865">
    <property type="entry name" value="BEACH_Domain"/>
</dbReference>
<dbReference type="InterPro" id="IPR015943">
    <property type="entry name" value="WD40/YVTN_repeat-like_dom_sf"/>
</dbReference>
<evidence type="ECO:0000256" key="6">
    <source>
        <dbReference type="ARBA" id="ARBA00068540"/>
    </source>
</evidence>
<dbReference type="PROSITE" id="PS50197">
    <property type="entry name" value="BEACH"/>
    <property type="match status" value="1"/>
</dbReference>
<feature type="domain" description="BEACH" evidence="8">
    <location>
        <begin position="1508"/>
        <end position="1800"/>
    </location>
</feature>
<reference evidence="10" key="3">
    <citation type="submission" date="2025-09" db="UniProtKB">
        <authorList>
            <consortium name="Ensembl"/>
        </authorList>
    </citation>
    <scope>IDENTIFICATION</scope>
</reference>
<dbReference type="Pfam" id="PF20426">
    <property type="entry name" value="NBCH_WD40"/>
    <property type="match status" value="1"/>
</dbReference>
<dbReference type="SUPFAM" id="SSF49899">
    <property type="entry name" value="Concanavalin A-like lectins/glucanases"/>
    <property type="match status" value="1"/>
</dbReference>
<dbReference type="InterPro" id="IPR046851">
    <property type="entry name" value="NBCH_WD40"/>
</dbReference>
<dbReference type="CDD" id="cd06071">
    <property type="entry name" value="Beach"/>
    <property type="match status" value="1"/>
</dbReference>
<evidence type="ECO:0000259" key="8">
    <source>
        <dbReference type="PROSITE" id="PS50197"/>
    </source>
</evidence>
<dbReference type="Pfam" id="PF02138">
    <property type="entry name" value="Beach"/>
    <property type="match status" value="1"/>
</dbReference>
<name>A0A672Z309_9TELE</name>
<dbReference type="InterPro" id="IPR046852">
    <property type="entry name" value="Neurobeachin_a-sol"/>
</dbReference>
<dbReference type="SUPFAM" id="SSF81837">
    <property type="entry name" value="BEACH domain"/>
    <property type="match status" value="1"/>
</dbReference>
<dbReference type="InterPro" id="IPR011993">
    <property type="entry name" value="PH-like_dom_sf"/>
</dbReference>
<evidence type="ECO:0000256" key="1">
    <source>
        <dbReference type="ARBA" id="ARBA00004240"/>
    </source>
</evidence>
<dbReference type="Gene3D" id="1.25.10.10">
    <property type="entry name" value="Leucine-rich Repeat Variant"/>
    <property type="match status" value="1"/>
</dbReference>
<organism evidence="10 11">
    <name type="scientific">Sphaeramia orbicularis</name>
    <name type="common">orbiculate cardinalfish</name>
    <dbReference type="NCBI Taxonomy" id="375764"/>
    <lineage>
        <taxon>Eukaryota</taxon>
        <taxon>Metazoa</taxon>
        <taxon>Chordata</taxon>
        <taxon>Craniata</taxon>
        <taxon>Vertebrata</taxon>
        <taxon>Euteleostomi</taxon>
        <taxon>Actinopterygii</taxon>
        <taxon>Neopterygii</taxon>
        <taxon>Teleostei</taxon>
        <taxon>Neoteleostei</taxon>
        <taxon>Acanthomorphata</taxon>
        <taxon>Gobiaria</taxon>
        <taxon>Kurtiformes</taxon>
        <taxon>Apogonoidei</taxon>
        <taxon>Apogonidae</taxon>
        <taxon>Apogoninae</taxon>
        <taxon>Sphaeramia</taxon>
    </lineage>
</organism>
<dbReference type="GO" id="GO:0008104">
    <property type="term" value="P:intracellular protein localization"/>
    <property type="evidence" value="ECO:0007669"/>
    <property type="project" value="TreeGrafter"/>
</dbReference>
<comment type="similarity">
    <text evidence="2">Belongs to the WD repeat neurobeachin family.</text>
</comment>
<dbReference type="InterPro" id="IPR000409">
    <property type="entry name" value="BEACH_dom"/>
</dbReference>
<dbReference type="Proteomes" id="UP000472271">
    <property type="component" value="Chromosome 16"/>
</dbReference>
<dbReference type="Gene3D" id="1.10.1540.10">
    <property type="entry name" value="BEACH domain"/>
    <property type="match status" value="1"/>
</dbReference>
<dbReference type="Pfam" id="PF14844">
    <property type="entry name" value="PH_BEACH"/>
    <property type="match status" value="1"/>
</dbReference>
<dbReference type="FunFam" id="2.30.29.30:FF:000301">
    <property type="entry name" value="Neurobeachin-like protein 2"/>
    <property type="match status" value="1"/>
</dbReference>
<evidence type="ECO:0000256" key="2">
    <source>
        <dbReference type="ARBA" id="ARBA00008498"/>
    </source>
</evidence>
<keyword evidence="3 7" id="KW-0853">WD repeat</keyword>
<dbReference type="SMART" id="SM01026">
    <property type="entry name" value="Beach"/>
    <property type="match status" value="1"/>
</dbReference>
<dbReference type="PROSITE" id="PS51783">
    <property type="entry name" value="PH_BEACH"/>
    <property type="match status" value="1"/>
</dbReference>
<evidence type="ECO:0000259" key="9">
    <source>
        <dbReference type="PROSITE" id="PS51783"/>
    </source>
</evidence>
<evidence type="ECO:0000313" key="11">
    <source>
        <dbReference type="Proteomes" id="UP000472271"/>
    </source>
</evidence>
<dbReference type="InterPro" id="IPR011989">
    <property type="entry name" value="ARM-like"/>
</dbReference>
<dbReference type="CDD" id="cd01201">
    <property type="entry name" value="PH_BEACH"/>
    <property type="match status" value="1"/>
</dbReference>
<gene>
    <name evidence="10" type="primary">nbeal2</name>
</gene>
<dbReference type="SUPFAM" id="SSF50729">
    <property type="entry name" value="PH domain-like"/>
    <property type="match status" value="1"/>
</dbReference>
<dbReference type="Pfam" id="PF16057">
    <property type="entry name" value="DUF4800"/>
    <property type="match status" value="1"/>
</dbReference>
<dbReference type="Ensembl" id="ENSSORT00005011991.1">
    <property type="protein sequence ID" value="ENSSORP00005011606.1"/>
    <property type="gene ID" value="ENSSORG00005004584.1"/>
</dbReference>
<keyword evidence="5" id="KW-0256">Endoplasmic reticulum</keyword>
<dbReference type="GO" id="GO:0005829">
    <property type="term" value="C:cytosol"/>
    <property type="evidence" value="ECO:0007669"/>
    <property type="project" value="TreeGrafter"/>
</dbReference>
<dbReference type="InterPro" id="IPR001680">
    <property type="entry name" value="WD40_rpt"/>
</dbReference>
<feature type="domain" description="BEACH-type PH" evidence="9">
    <location>
        <begin position="1395"/>
        <end position="1495"/>
    </location>
</feature>
<keyword evidence="4" id="KW-0677">Repeat</keyword>
<evidence type="ECO:0000256" key="4">
    <source>
        <dbReference type="ARBA" id="ARBA00022737"/>
    </source>
</evidence>
<evidence type="ECO:0000256" key="3">
    <source>
        <dbReference type="ARBA" id="ARBA00022574"/>
    </source>
</evidence>
<dbReference type="FunFam" id="2.130.10.10:FF:001375">
    <property type="entry name" value="Neurobeachin-like protein 2"/>
    <property type="match status" value="1"/>
</dbReference>